<gene>
    <name evidence="1" type="ORF">M6B38_404635</name>
</gene>
<comment type="caution">
    <text evidence="1">The sequence shown here is derived from an EMBL/GenBank/DDBJ whole genome shotgun (WGS) entry which is preliminary data.</text>
</comment>
<evidence type="ECO:0000313" key="1">
    <source>
        <dbReference type="EMBL" id="KAJ6818875.1"/>
    </source>
</evidence>
<sequence length="93" mass="10297">MAKTFFLLSFSSIVSPKSYSSATFSPPNSNLVSQSFSVLIYRDSTVLLLPKSLCQSLCPSFSRVAKQRKEDNPWVSKIPILRSAAHSFSLPKP</sequence>
<reference evidence="1" key="1">
    <citation type="journal article" date="2023" name="GigaByte">
        <title>Genome assembly of the bearded iris, Iris pallida Lam.</title>
        <authorList>
            <person name="Bruccoleri R.E."/>
            <person name="Oakeley E.J."/>
            <person name="Faust A.M.E."/>
            <person name="Altorfer M."/>
            <person name="Dessus-Babus S."/>
            <person name="Burckhardt D."/>
            <person name="Oertli M."/>
            <person name="Naumann U."/>
            <person name="Petersen F."/>
            <person name="Wong J."/>
        </authorList>
    </citation>
    <scope>NUCLEOTIDE SEQUENCE</scope>
    <source>
        <strain evidence="1">GSM-AAB239-AS_SAM_17_03QT</strain>
    </source>
</reference>
<dbReference type="AlphaFoldDB" id="A0AAX6FS23"/>
<accession>A0AAX6FS23</accession>
<keyword evidence="2" id="KW-1185">Reference proteome</keyword>
<reference evidence="1" key="2">
    <citation type="submission" date="2023-04" db="EMBL/GenBank/DDBJ databases">
        <authorList>
            <person name="Bruccoleri R.E."/>
            <person name="Oakeley E.J."/>
            <person name="Faust A.-M."/>
            <person name="Dessus-Babus S."/>
            <person name="Altorfer M."/>
            <person name="Burckhardt D."/>
            <person name="Oertli M."/>
            <person name="Naumann U."/>
            <person name="Petersen F."/>
            <person name="Wong J."/>
        </authorList>
    </citation>
    <scope>NUCLEOTIDE SEQUENCE</scope>
    <source>
        <strain evidence="1">GSM-AAB239-AS_SAM_17_03QT</strain>
        <tissue evidence="1">Leaf</tissue>
    </source>
</reference>
<evidence type="ECO:0000313" key="2">
    <source>
        <dbReference type="Proteomes" id="UP001140949"/>
    </source>
</evidence>
<dbReference type="EMBL" id="JANAVB010026800">
    <property type="protein sequence ID" value="KAJ6818875.1"/>
    <property type="molecule type" value="Genomic_DNA"/>
</dbReference>
<proteinExistence type="predicted"/>
<name>A0AAX6FS23_IRIPA</name>
<protein>
    <submittedName>
        <fullName evidence="1">Uncharacterized protein</fullName>
    </submittedName>
</protein>
<dbReference type="Proteomes" id="UP001140949">
    <property type="component" value="Unassembled WGS sequence"/>
</dbReference>
<organism evidence="1 2">
    <name type="scientific">Iris pallida</name>
    <name type="common">Sweet iris</name>
    <dbReference type="NCBI Taxonomy" id="29817"/>
    <lineage>
        <taxon>Eukaryota</taxon>
        <taxon>Viridiplantae</taxon>
        <taxon>Streptophyta</taxon>
        <taxon>Embryophyta</taxon>
        <taxon>Tracheophyta</taxon>
        <taxon>Spermatophyta</taxon>
        <taxon>Magnoliopsida</taxon>
        <taxon>Liliopsida</taxon>
        <taxon>Asparagales</taxon>
        <taxon>Iridaceae</taxon>
        <taxon>Iridoideae</taxon>
        <taxon>Irideae</taxon>
        <taxon>Iris</taxon>
    </lineage>
</organism>